<accession>A0ACC2QWW2</accession>
<keyword evidence="2" id="KW-1185">Reference proteome</keyword>
<evidence type="ECO:0000313" key="2">
    <source>
        <dbReference type="Proteomes" id="UP001231649"/>
    </source>
</evidence>
<name>A0ACC2QWW2_9NEOP</name>
<comment type="caution">
    <text evidence="1">The sequence shown here is derived from an EMBL/GenBank/DDBJ whole genome shotgun (WGS) entry which is preliminary data.</text>
</comment>
<dbReference type="EMBL" id="CM056791">
    <property type="protein sequence ID" value="KAJ8725962.1"/>
    <property type="molecule type" value="Genomic_DNA"/>
</dbReference>
<evidence type="ECO:0000313" key="1">
    <source>
        <dbReference type="EMBL" id="KAJ8725962.1"/>
    </source>
</evidence>
<proteinExistence type="predicted"/>
<gene>
    <name evidence="1" type="ORF">PYW08_004145</name>
</gene>
<reference evidence="1" key="1">
    <citation type="submission" date="2023-03" db="EMBL/GenBank/DDBJ databases">
        <title>Chromosome-level genomes of two armyworms, Mythimna separata and Mythimna loreyi, provide insights into the biosynthesis and reception of sex pheromones.</title>
        <authorList>
            <person name="Zhao H."/>
        </authorList>
    </citation>
    <scope>NUCLEOTIDE SEQUENCE</scope>
    <source>
        <strain evidence="1">BeijingLab</strain>
    </source>
</reference>
<dbReference type="Proteomes" id="UP001231649">
    <property type="component" value="Chromosome 15"/>
</dbReference>
<protein>
    <submittedName>
        <fullName evidence="1">Uncharacterized protein</fullName>
    </submittedName>
</protein>
<organism evidence="1 2">
    <name type="scientific">Mythimna loreyi</name>
    <dbReference type="NCBI Taxonomy" id="667449"/>
    <lineage>
        <taxon>Eukaryota</taxon>
        <taxon>Metazoa</taxon>
        <taxon>Ecdysozoa</taxon>
        <taxon>Arthropoda</taxon>
        <taxon>Hexapoda</taxon>
        <taxon>Insecta</taxon>
        <taxon>Pterygota</taxon>
        <taxon>Neoptera</taxon>
        <taxon>Endopterygota</taxon>
        <taxon>Lepidoptera</taxon>
        <taxon>Glossata</taxon>
        <taxon>Ditrysia</taxon>
        <taxon>Noctuoidea</taxon>
        <taxon>Noctuidae</taxon>
        <taxon>Noctuinae</taxon>
        <taxon>Hadenini</taxon>
        <taxon>Mythimna</taxon>
    </lineage>
</organism>
<sequence length="358" mass="40525">MSEPQEPKRKKLVDEKITIPPSPFLNRFGFGTGVELFRCPRAVVKSPWAYQILSKRIQPSKDAKKAEANFLQHVSHPNIARFRMYNKHSKYQYLELLYLQGCAMFVGDMIEKKIAKKHEQFLPKQILKVAADIACGLEYLHTKMQVLHGDVKSYNILVKGSFENCQLCDFTALLPLDRNGVLDKNRVGDAEYTGTDAWRAPEVIHGGEVCSKSDVWALGLTLWEMLTLMPPHAVPGCSTQPLPANVDNDDDDVDDAPDDTPDVSPRDGLDRLEESLERIDEYFTDRYGTRPAVPVNVSEKEFMHPLVLFHWCTETEPRKRPTPQELSLAATDMLNHLNYGVWFPHLNHGGPGPLCLTS</sequence>